<feature type="transmembrane region" description="Helical" evidence="7">
    <location>
        <begin position="361"/>
        <end position="381"/>
    </location>
</feature>
<dbReference type="InterPro" id="IPR036259">
    <property type="entry name" value="MFS_trans_sf"/>
</dbReference>
<feature type="transmembrane region" description="Helical" evidence="7">
    <location>
        <begin position="20"/>
        <end position="47"/>
    </location>
</feature>
<evidence type="ECO:0000313" key="10">
    <source>
        <dbReference type="Proteomes" id="UP000307756"/>
    </source>
</evidence>
<evidence type="ECO:0000313" key="9">
    <source>
        <dbReference type="EMBL" id="TKC19814.1"/>
    </source>
</evidence>
<keyword evidence="10" id="KW-1185">Reference proteome</keyword>
<sequence>MELRSVKIKGILMVNGGFKIFLIIWVGQLFSVVGSGLTSFALGVWVLRDTGSVTLFSLILLFSSLPAILFSPFAGVIADRYNRRTVMMVSDSIAGLGTLTMFFLYLTGVMEIWHLFIILSISSVASSMQFPAYQAAIATLVKKEHLGRASGLVQVAESISIIVAPLLAGFLLSAIDLQGIVLVDFATFLVAMLTLFFVKFPNVREETEEKTKKSIWKEAAFGWRYIVERPGLKWLLVFFAVSNFLLGFFNILLQPYILSFSNETVLGMVLSCFGIGLLAGGILMGIWGGPKQKIKGLLGFGLLSGLALTFGGLKSDPILVAFSIAIIGLFLPITNGCSQAIWQSKVALEIQGRVFALRRMIAMSLSPVAYVLAGPLIDYVFEPAMQENGIFAGTLGILFGVGEGRGMGLLNSIVGIGWALMAIIIYLNPRVRNLETELPDYDAKSIVIAQVSK</sequence>
<dbReference type="Proteomes" id="UP000307756">
    <property type="component" value="Unassembled WGS sequence"/>
</dbReference>
<dbReference type="EMBL" id="SWBM01000001">
    <property type="protein sequence ID" value="TKC19814.1"/>
    <property type="molecule type" value="Genomic_DNA"/>
</dbReference>
<comment type="caution">
    <text evidence="9">The sequence shown here is derived from an EMBL/GenBank/DDBJ whole genome shotgun (WGS) entry which is preliminary data.</text>
</comment>
<dbReference type="AlphaFoldDB" id="A0A4U1DBD7"/>
<dbReference type="Pfam" id="PF07690">
    <property type="entry name" value="MFS_1"/>
    <property type="match status" value="1"/>
</dbReference>
<dbReference type="PANTHER" id="PTHR43266">
    <property type="entry name" value="MACROLIDE-EFFLUX PROTEIN"/>
    <property type="match status" value="1"/>
</dbReference>
<dbReference type="GO" id="GO:0022857">
    <property type="term" value="F:transmembrane transporter activity"/>
    <property type="evidence" value="ECO:0007669"/>
    <property type="project" value="InterPro"/>
</dbReference>
<accession>A0A4U1DBD7</accession>
<reference evidence="9 10" key="1">
    <citation type="journal article" date="2011" name="J. Microbiol.">
        <title>Bacillus kyonggiensis sp. nov., isolated from soil of a lettuce field.</title>
        <authorList>
            <person name="Dong K."/>
            <person name="Lee S."/>
        </authorList>
    </citation>
    <scope>NUCLEOTIDE SEQUENCE [LARGE SCALE GENOMIC DNA]</scope>
    <source>
        <strain evidence="9 10">NB22</strain>
    </source>
</reference>
<dbReference type="PANTHER" id="PTHR43266:SF2">
    <property type="entry name" value="MAJOR FACILITATOR SUPERFAMILY (MFS) PROFILE DOMAIN-CONTAINING PROTEIN"/>
    <property type="match status" value="1"/>
</dbReference>
<feature type="domain" description="Major facilitator superfamily (MFS) profile" evidence="8">
    <location>
        <begin position="1"/>
        <end position="204"/>
    </location>
</feature>
<feature type="transmembrane region" description="Helical" evidence="7">
    <location>
        <begin position="234"/>
        <end position="253"/>
    </location>
</feature>
<evidence type="ECO:0000256" key="4">
    <source>
        <dbReference type="ARBA" id="ARBA00022692"/>
    </source>
</evidence>
<dbReference type="InterPro" id="IPR020846">
    <property type="entry name" value="MFS_dom"/>
</dbReference>
<organism evidence="9 10">
    <name type="scientific">Robertmurraya kyonggiensis</name>
    <dbReference type="NCBI Taxonomy" id="1037680"/>
    <lineage>
        <taxon>Bacteria</taxon>
        <taxon>Bacillati</taxon>
        <taxon>Bacillota</taxon>
        <taxon>Bacilli</taxon>
        <taxon>Bacillales</taxon>
        <taxon>Bacillaceae</taxon>
        <taxon>Robertmurraya</taxon>
    </lineage>
</organism>
<dbReference type="InterPro" id="IPR022324">
    <property type="entry name" value="Bacilysin_exporter_BacE_put"/>
</dbReference>
<protein>
    <submittedName>
        <fullName evidence="9">MFS transporter</fullName>
    </submittedName>
</protein>
<dbReference type="GO" id="GO:0005886">
    <property type="term" value="C:plasma membrane"/>
    <property type="evidence" value="ECO:0007669"/>
    <property type="project" value="UniProtKB-SubCell"/>
</dbReference>
<evidence type="ECO:0000256" key="1">
    <source>
        <dbReference type="ARBA" id="ARBA00004651"/>
    </source>
</evidence>
<feature type="transmembrane region" description="Helical" evidence="7">
    <location>
        <begin position="408"/>
        <end position="427"/>
    </location>
</feature>
<keyword evidence="4 7" id="KW-0812">Transmembrane</keyword>
<feature type="transmembrane region" description="Helical" evidence="7">
    <location>
        <begin position="151"/>
        <end position="171"/>
    </location>
</feature>
<feature type="transmembrane region" description="Helical" evidence="7">
    <location>
        <begin position="53"/>
        <end position="78"/>
    </location>
</feature>
<gene>
    <name evidence="9" type="ORF">FA727_09845</name>
</gene>
<dbReference type="InterPro" id="IPR011701">
    <property type="entry name" value="MFS"/>
</dbReference>
<dbReference type="PROSITE" id="PS50850">
    <property type="entry name" value="MFS"/>
    <property type="match status" value="1"/>
</dbReference>
<feature type="transmembrane region" description="Helical" evidence="7">
    <location>
        <begin position="112"/>
        <end position="130"/>
    </location>
</feature>
<feature type="transmembrane region" description="Helical" evidence="7">
    <location>
        <begin position="177"/>
        <end position="198"/>
    </location>
</feature>
<dbReference type="CDD" id="cd06173">
    <property type="entry name" value="MFS_MefA_like"/>
    <property type="match status" value="1"/>
</dbReference>
<feature type="transmembrane region" description="Helical" evidence="7">
    <location>
        <begin position="319"/>
        <end position="341"/>
    </location>
</feature>
<dbReference type="Gene3D" id="1.20.1250.20">
    <property type="entry name" value="MFS general substrate transporter like domains"/>
    <property type="match status" value="1"/>
</dbReference>
<evidence type="ECO:0000256" key="5">
    <source>
        <dbReference type="ARBA" id="ARBA00022989"/>
    </source>
</evidence>
<comment type="subcellular location">
    <subcellularLocation>
        <location evidence="1">Cell membrane</location>
        <topology evidence="1">Multi-pass membrane protein</topology>
    </subcellularLocation>
</comment>
<evidence type="ECO:0000259" key="8">
    <source>
        <dbReference type="PROSITE" id="PS50850"/>
    </source>
</evidence>
<evidence type="ECO:0000256" key="7">
    <source>
        <dbReference type="SAM" id="Phobius"/>
    </source>
</evidence>
<feature type="transmembrane region" description="Helical" evidence="7">
    <location>
        <begin position="85"/>
        <end position="106"/>
    </location>
</feature>
<name>A0A4U1DBD7_9BACI</name>
<keyword evidence="2" id="KW-0813">Transport</keyword>
<evidence type="ECO:0000256" key="2">
    <source>
        <dbReference type="ARBA" id="ARBA00022448"/>
    </source>
</evidence>
<keyword evidence="3" id="KW-1003">Cell membrane</keyword>
<keyword evidence="5 7" id="KW-1133">Transmembrane helix</keyword>
<proteinExistence type="predicted"/>
<evidence type="ECO:0000256" key="3">
    <source>
        <dbReference type="ARBA" id="ARBA00022475"/>
    </source>
</evidence>
<dbReference type="PRINTS" id="PR01988">
    <property type="entry name" value="EXPORTERBACE"/>
</dbReference>
<feature type="transmembrane region" description="Helical" evidence="7">
    <location>
        <begin position="265"/>
        <end position="287"/>
    </location>
</feature>
<feature type="transmembrane region" description="Helical" evidence="7">
    <location>
        <begin position="294"/>
        <end position="313"/>
    </location>
</feature>
<evidence type="ECO:0000256" key="6">
    <source>
        <dbReference type="ARBA" id="ARBA00023136"/>
    </source>
</evidence>
<keyword evidence="6 7" id="KW-0472">Membrane</keyword>
<dbReference type="SUPFAM" id="SSF103473">
    <property type="entry name" value="MFS general substrate transporter"/>
    <property type="match status" value="1"/>
</dbReference>